<dbReference type="OrthoDB" id="9132139at2"/>
<dbReference type="AlphaFoldDB" id="A0A1Q8CAD7"/>
<dbReference type="STRING" id="1912961.BU204_30300"/>
<dbReference type="Proteomes" id="UP000185596">
    <property type="component" value="Unassembled WGS sequence"/>
</dbReference>
<reference evidence="2 3" key="1">
    <citation type="submission" date="2016-12" db="EMBL/GenBank/DDBJ databases">
        <title>The draft genome sequence of Actinophytocola sp. 11-183.</title>
        <authorList>
            <person name="Wang W."/>
            <person name="Yuan L."/>
        </authorList>
    </citation>
    <scope>NUCLEOTIDE SEQUENCE [LARGE SCALE GENOMIC DNA]</scope>
    <source>
        <strain evidence="2 3">11-183</strain>
    </source>
</reference>
<protein>
    <recommendedName>
        <fullName evidence="1">N-acetyltransferase domain-containing protein</fullName>
    </recommendedName>
</protein>
<dbReference type="PROSITE" id="PS51186">
    <property type="entry name" value="GNAT"/>
    <property type="match status" value="1"/>
</dbReference>
<dbReference type="InterPro" id="IPR016181">
    <property type="entry name" value="Acyl_CoA_acyltransferase"/>
</dbReference>
<organism evidence="2 3">
    <name type="scientific">Actinophytocola xanthii</name>
    <dbReference type="NCBI Taxonomy" id="1912961"/>
    <lineage>
        <taxon>Bacteria</taxon>
        <taxon>Bacillati</taxon>
        <taxon>Actinomycetota</taxon>
        <taxon>Actinomycetes</taxon>
        <taxon>Pseudonocardiales</taxon>
        <taxon>Pseudonocardiaceae</taxon>
    </lineage>
</organism>
<dbReference type="InterPro" id="IPR051531">
    <property type="entry name" value="N-acetyltransferase"/>
</dbReference>
<dbReference type="EMBL" id="MSIE01000068">
    <property type="protein sequence ID" value="OLF11313.1"/>
    <property type="molecule type" value="Genomic_DNA"/>
</dbReference>
<accession>A0A1Q8CAD7</accession>
<dbReference type="Gene3D" id="3.40.630.30">
    <property type="match status" value="1"/>
</dbReference>
<keyword evidence="3" id="KW-1185">Reference proteome</keyword>
<evidence type="ECO:0000313" key="2">
    <source>
        <dbReference type="EMBL" id="OLF11313.1"/>
    </source>
</evidence>
<proteinExistence type="predicted"/>
<dbReference type="GO" id="GO:0016747">
    <property type="term" value="F:acyltransferase activity, transferring groups other than amino-acyl groups"/>
    <property type="evidence" value="ECO:0007669"/>
    <property type="project" value="InterPro"/>
</dbReference>
<evidence type="ECO:0000313" key="3">
    <source>
        <dbReference type="Proteomes" id="UP000185596"/>
    </source>
</evidence>
<dbReference type="SUPFAM" id="SSF55729">
    <property type="entry name" value="Acyl-CoA N-acyltransferases (Nat)"/>
    <property type="match status" value="1"/>
</dbReference>
<comment type="caution">
    <text evidence="2">The sequence shown here is derived from an EMBL/GenBank/DDBJ whole genome shotgun (WGS) entry which is preliminary data.</text>
</comment>
<name>A0A1Q8CAD7_9PSEU</name>
<gene>
    <name evidence="2" type="ORF">BU204_30300</name>
</gene>
<evidence type="ECO:0000259" key="1">
    <source>
        <dbReference type="PROSITE" id="PS51186"/>
    </source>
</evidence>
<feature type="domain" description="N-acetyltransferase" evidence="1">
    <location>
        <begin position="17"/>
        <end position="183"/>
    </location>
</feature>
<dbReference type="Pfam" id="PF13302">
    <property type="entry name" value="Acetyltransf_3"/>
    <property type="match status" value="1"/>
</dbReference>
<dbReference type="RefSeq" id="WP_075129207.1">
    <property type="nucleotide sequence ID" value="NZ_MSIE01000068.1"/>
</dbReference>
<dbReference type="PANTHER" id="PTHR43792">
    <property type="entry name" value="GNAT FAMILY, PUTATIVE (AFU_ORTHOLOGUE AFUA_3G00765)-RELATED-RELATED"/>
    <property type="match status" value="1"/>
</dbReference>
<dbReference type="InterPro" id="IPR000182">
    <property type="entry name" value="GNAT_dom"/>
</dbReference>
<sequence>MEPRRELSDVRLVTERLVLREFALDDEDAVHSFTSDPVVTRFTDWGPNSPADTRQFLAYALAHANDPWRRGFNLAAIETGSGRLVGSVEIGVTSTDHQRGELGFVFHRDVWSRGYATEATTALLRFGFEQLGLHRISATCHPDNRASARVLEKVGMELEGRLRGHMLVRGVRRDSLLYAMVAAAAR</sequence>